<evidence type="ECO:0000256" key="3">
    <source>
        <dbReference type="PROSITE-ProRule" id="PRU01331"/>
    </source>
</evidence>
<evidence type="ECO:0000313" key="7">
    <source>
        <dbReference type="Proteomes" id="UP001597419"/>
    </source>
</evidence>
<dbReference type="Proteomes" id="UP001597419">
    <property type="component" value="Unassembled WGS sequence"/>
</dbReference>
<protein>
    <submittedName>
        <fullName evidence="6">Glutamine synthetase family protein</fullName>
        <ecNumber evidence="6">6.3.1.-</ecNumber>
    </submittedName>
</protein>
<dbReference type="Pfam" id="PF00120">
    <property type="entry name" value="Gln-synt_C"/>
    <property type="match status" value="1"/>
</dbReference>
<comment type="caution">
    <text evidence="6">The sequence shown here is derived from an EMBL/GenBank/DDBJ whole genome shotgun (WGS) entry which is preliminary data.</text>
</comment>
<dbReference type="PANTHER" id="PTHR43785">
    <property type="entry name" value="GAMMA-GLUTAMYLPUTRESCINE SYNTHETASE"/>
    <property type="match status" value="1"/>
</dbReference>
<evidence type="ECO:0000259" key="5">
    <source>
        <dbReference type="PROSITE" id="PS51987"/>
    </source>
</evidence>
<dbReference type="PROSITE" id="PS51987">
    <property type="entry name" value="GS_CATALYTIC"/>
    <property type="match status" value="1"/>
</dbReference>
<dbReference type="GO" id="GO:0016874">
    <property type="term" value="F:ligase activity"/>
    <property type="evidence" value="ECO:0007669"/>
    <property type="project" value="UniProtKB-KW"/>
</dbReference>
<dbReference type="RefSeq" id="WP_345393240.1">
    <property type="nucleotide sequence ID" value="NZ_BAABHG010000005.1"/>
</dbReference>
<dbReference type="InterPro" id="IPR014746">
    <property type="entry name" value="Gln_synth/guanido_kin_cat_dom"/>
</dbReference>
<evidence type="ECO:0000256" key="1">
    <source>
        <dbReference type="ARBA" id="ARBA00009897"/>
    </source>
</evidence>
<sequence length="448" mass="48489">MDSPTDRDGVRRVVEDLTARGIDVLRVGYPDLMGTERSREVLVEQLPAVLEHGLAFCRAVFHTTTRGETLDVAGGLDAGLPDVKVFPDLSTIADIPWEEGVASCLGDVFDPSGEPSDESPRTVLRGIVEAFHATGRHPVVGPELEYFVLERDGDGWRRYGDESGNIYVTGAKGDPDGHLTATLRHLRDFGLGVTAGNHEFCPGQFEVNLAHSAALDSVDRAFRFKSAIKELERRAGRMATFMAKPFNGEGASGFHLHVSLTDEDGRNVGVDPAGEFGLAPVLRHALAGVLTHAPALAALANPTVNSYKRFGPDTLAPWLIDWGLDNRSAMVRVPPERGEATRIELRLPDSSANPYLLYGGVLAAMQLGIEAGAEPPAPLDGYGYDPAKAPVLPTSLSAALDAFEADAALQGKLGKRLAASFTAFKRDEVERYRSWVSDWELREYVNHL</sequence>
<dbReference type="SUPFAM" id="SSF54368">
    <property type="entry name" value="Glutamine synthetase, N-terminal domain"/>
    <property type="match status" value="1"/>
</dbReference>
<name>A0ABW5GPQ3_9PSEU</name>
<organism evidence="6 7">
    <name type="scientific">Amycolatopsis samaneae</name>
    <dbReference type="NCBI Taxonomy" id="664691"/>
    <lineage>
        <taxon>Bacteria</taxon>
        <taxon>Bacillati</taxon>
        <taxon>Actinomycetota</taxon>
        <taxon>Actinomycetes</taxon>
        <taxon>Pseudonocardiales</taxon>
        <taxon>Pseudonocardiaceae</taxon>
        <taxon>Amycolatopsis</taxon>
    </lineage>
</organism>
<dbReference type="Gene3D" id="3.10.20.70">
    <property type="entry name" value="Glutamine synthetase, N-terminal domain"/>
    <property type="match status" value="1"/>
</dbReference>
<dbReference type="InterPro" id="IPR008146">
    <property type="entry name" value="Gln_synth_cat_dom"/>
</dbReference>
<dbReference type="Gene3D" id="3.30.590.10">
    <property type="entry name" value="Glutamine synthetase/guanido kinase, catalytic domain"/>
    <property type="match status" value="1"/>
</dbReference>
<accession>A0ABW5GPQ3</accession>
<evidence type="ECO:0000313" key="6">
    <source>
        <dbReference type="EMBL" id="MFD2462815.1"/>
    </source>
</evidence>
<keyword evidence="2 6" id="KW-0436">Ligase</keyword>
<dbReference type="SUPFAM" id="SSF55931">
    <property type="entry name" value="Glutamine synthetase/guanido kinase"/>
    <property type="match status" value="1"/>
</dbReference>
<feature type="domain" description="GS catalytic" evidence="5">
    <location>
        <begin position="120"/>
        <end position="448"/>
    </location>
</feature>
<dbReference type="PANTHER" id="PTHR43785:SF12">
    <property type="entry name" value="TYPE-1 GLUTAMINE SYNTHETASE 2"/>
    <property type="match status" value="1"/>
</dbReference>
<comment type="similarity">
    <text evidence="1 3 4">Belongs to the glutamine synthetase family.</text>
</comment>
<evidence type="ECO:0000256" key="2">
    <source>
        <dbReference type="ARBA" id="ARBA00022598"/>
    </source>
</evidence>
<evidence type="ECO:0000256" key="4">
    <source>
        <dbReference type="RuleBase" id="RU000384"/>
    </source>
</evidence>
<dbReference type="EC" id="6.3.1.-" evidence="6"/>
<dbReference type="InterPro" id="IPR036651">
    <property type="entry name" value="Gln_synt_N_sf"/>
</dbReference>
<dbReference type="SMART" id="SM01230">
    <property type="entry name" value="Gln-synt_C"/>
    <property type="match status" value="1"/>
</dbReference>
<proteinExistence type="inferred from homology"/>
<reference evidence="7" key="1">
    <citation type="journal article" date="2019" name="Int. J. Syst. Evol. Microbiol.">
        <title>The Global Catalogue of Microorganisms (GCM) 10K type strain sequencing project: providing services to taxonomists for standard genome sequencing and annotation.</title>
        <authorList>
            <consortium name="The Broad Institute Genomics Platform"/>
            <consortium name="The Broad Institute Genome Sequencing Center for Infectious Disease"/>
            <person name="Wu L."/>
            <person name="Ma J."/>
        </authorList>
    </citation>
    <scope>NUCLEOTIDE SEQUENCE [LARGE SCALE GENOMIC DNA]</scope>
    <source>
        <strain evidence="7">CGMCC 4.7643</strain>
    </source>
</reference>
<gene>
    <name evidence="6" type="ORF">ACFSYJ_29680</name>
</gene>
<keyword evidence="7" id="KW-1185">Reference proteome</keyword>
<dbReference type="EMBL" id="JBHUKU010000020">
    <property type="protein sequence ID" value="MFD2462815.1"/>
    <property type="molecule type" value="Genomic_DNA"/>
</dbReference>